<reference evidence="2 3" key="1">
    <citation type="submission" date="2016-10" db="EMBL/GenBank/DDBJ databases">
        <authorList>
            <person name="Varghese N."/>
            <person name="Submissions S."/>
        </authorList>
    </citation>
    <scope>NUCLEOTIDE SEQUENCE [LARGE SCALE GENOMIC DNA]</scope>
    <source>
        <strain evidence="2 3">DSM 26672</strain>
    </source>
</reference>
<feature type="compositionally biased region" description="Acidic residues" evidence="1">
    <location>
        <begin position="80"/>
        <end position="108"/>
    </location>
</feature>
<evidence type="ECO:0000256" key="1">
    <source>
        <dbReference type="SAM" id="MobiDB-lite"/>
    </source>
</evidence>
<organism evidence="2 3">
    <name type="scientific">Bosea robiniae</name>
    <dbReference type="NCBI Taxonomy" id="1036780"/>
    <lineage>
        <taxon>Bacteria</taxon>
        <taxon>Pseudomonadati</taxon>
        <taxon>Pseudomonadota</taxon>
        <taxon>Alphaproteobacteria</taxon>
        <taxon>Hyphomicrobiales</taxon>
        <taxon>Boseaceae</taxon>
        <taxon>Bosea</taxon>
    </lineage>
</organism>
<evidence type="ECO:0000313" key="2">
    <source>
        <dbReference type="EMBL" id="SDH79020.1"/>
    </source>
</evidence>
<protein>
    <submittedName>
        <fullName evidence="2">Uncharacterized protein</fullName>
    </submittedName>
</protein>
<accession>A0ABY0P9V2</accession>
<comment type="caution">
    <text evidence="2">The sequence shown here is derived from an EMBL/GenBank/DDBJ whole genome shotgun (WGS) entry which is preliminary data.</text>
</comment>
<sequence>MSLIDLRLAADFFTSLGQIKHDDGPFGDGIALSDAERFEVRTILLDVAQRLTDRALSIDSMRRRLGAIVESLIGVADALDGDPDLEDGADQEATCEDEGAQCEDEGAPDDNGIADTDGLAEQRGTRHLYGGYVT</sequence>
<dbReference type="RefSeq" id="WP_091862936.1">
    <property type="nucleotide sequence ID" value="NZ_FNBZ01000016.1"/>
</dbReference>
<keyword evidence="3" id="KW-1185">Reference proteome</keyword>
<evidence type="ECO:0000313" key="3">
    <source>
        <dbReference type="Proteomes" id="UP000199468"/>
    </source>
</evidence>
<feature type="region of interest" description="Disordered" evidence="1">
    <location>
        <begin position="80"/>
        <end position="120"/>
    </location>
</feature>
<name>A0ABY0P9V2_9HYPH</name>
<proteinExistence type="predicted"/>
<dbReference type="Proteomes" id="UP000199468">
    <property type="component" value="Unassembled WGS sequence"/>
</dbReference>
<gene>
    <name evidence="2" type="ORF">SAMN05421844_1166</name>
</gene>
<dbReference type="EMBL" id="FNBZ01000016">
    <property type="protein sequence ID" value="SDH79020.1"/>
    <property type="molecule type" value="Genomic_DNA"/>
</dbReference>